<dbReference type="OMA" id="HEDCELE"/>
<evidence type="ECO:0000313" key="6">
    <source>
        <dbReference type="Proteomes" id="UP000002640"/>
    </source>
</evidence>
<dbReference type="GeneID" id="20655459"/>
<name>G4YXC9_PHYSP</name>
<evidence type="ECO:0000256" key="1">
    <source>
        <dbReference type="ARBA" id="ARBA00004340"/>
    </source>
</evidence>
<feature type="non-terminal residue" evidence="5">
    <location>
        <position position="117"/>
    </location>
</feature>
<keyword evidence="3" id="KW-0964">Secreted</keyword>
<proteinExistence type="predicted"/>
<dbReference type="RefSeq" id="XP_009521451.1">
    <property type="nucleotide sequence ID" value="XM_009523156.1"/>
</dbReference>
<dbReference type="Pfam" id="PF20147">
    <property type="entry name" value="Crinkler"/>
    <property type="match status" value="1"/>
</dbReference>
<evidence type="ECO:0000259" key="4">
    <source>
        <dbReference type="Pfam" id="PF20147"/>
    </source>
</evidence>
<protein>
    <recommendedName>
        <fullName evidence="4">Crinkler effector protein N-terminal domain-containing protein</fullName>
    </recommendedName>
</protein>
<dbReference type="Proteomes" id="UP000002640">
    <property type="component" value="Unassembled WGS sequence"/>
</dbReference>
<dbReference type="KEGG" id="psoj:PHYSODRAFT_482151"/>
<reference evidence="5 6" key="1">
    <citation type="journal article" date="2006" name="Science">
        <title>Phytophthora genome sequences uncover evolutionary origins and mechanisms of pathogenesis.</title>
        <authorList>
            <person name="Tyler B.M."/>
            <person name="Tripathy S."/>
            <person name="Zhang X."/>
            <person name="Dehal P."/>
            <person name="Jiang R.H."/>
            <person name="Aerts A."/>
            <person name="Arredondo F.D."/>
            <person name="Baxter L."/>
            <person name="Bensasson D."/>
            <person name="Beynon J.L."/>
            <person name="Chapman J."/>
            <person name="Damasceno C.M."/>
            <person name="Dorrance A.E."/>
            <person name="Dou D."/>
            <person name="Dickerman A.W."/>
            <person name="Dubchak I.L."/>
            <person name="Garbelotto M."/>
            <person name="Gijzen M."/>
            <person name="Gordon S.G."/>
            <person name="Govers F."/>
            <person name="Grunwald N.J."/>
            <person name="Huang W."/>
            <person name="Ivors K.L."/>
            <person name="Jones R.W."/>
            <person name="Kamoun S."/>
            <person name="Krampis K."/>
            <person name="Lamour K.H."/>
            <person name="Lee M.K."/>
            <person name="McDonald W.H."/>
            <person name="Medina M."/>
            <person name="Meijer H.J."/>
            <person name="Nordberg E.K."/>
            <person name="Maclean D.J."/>
            <person name="Ospina-Giraldo M.D."/>
            <person name="Morris P.F."/>
            <person name="Phuntumart V."/>
            <person name="Putnam N.H."/>
            <person name="Rash S."/>
            <person name="Rose J.K."/>
            <person name="Sakihama Y."/>
            <person name="Salamov A.A."/>
            <person name="Savidor A."/>
            <person name="Scheuring C.F."/>
            <person name="Smith B.M."/>
            <person name="Sobral B.W."/>
            <person name="Terry A."/>
            <person name="Torto-Alalibo T.A."/>
            <person name="Win J."/>
            <person name="Xu Z."/>
            <person name="Zhang H."/>
            <person name="Grigoriev I.V."/>
            <person name="Rokhsar D.S."/>
            <person name="Boore J.L."/>
        </authorList>
    </citation>
    <scope>NUCLEOTIDE SEQUENCE [LARGE SCALE GENOMIC DNA]</scope>
    <source>
        <strain evidence="5 6">P6497</strain>
    </source>
</reference>
<dbReference type="InterPro" id="IPR045379">
    <property type="entry name" value="Crinkler_N"/>
</dbReference>
<dbReference type="GO" id="GO:0005576">
    <property type="term" value="C:extracellular region"/>
    <property type="evidence" value="ECO:0007669"/>
    <property type="project" value="UniProtKB-SubCell"/>
</dbReference>
<evidence type="ECO:0000313" key="5">
    <source>
        <dbReference type="EMBL" id="EGZ26163.1"/>
    </source>
</evidence>
<gene>
    <name evidence="5" type="ORF">PHYSODRAFT_482151</name>
</gene>
<evidence type="ECO:0000256" key="2">
    <source>
        <dbReference type="ARBA" id="ARBA00004613"/>
    </source>
</evidence>
<sequence length="117" mass="12876">MVRLNCAIVEQRSTTTIVIDEGLPVYELKVAIKAEQSNDLKDVDADRLQLFLAKDGGAWLKTSSEAAKQLQKRVATDTIKALMHKDKELLGGLDINTVLKGMNPPANDQIHVLVKLP</sequence>
<organism evidence="5 6">
    <name type="scientific">Phytophthora sojae (strain P6497)</name>
    <name type="common">Soybean stem and root rot agent</name>
    <name type="synonym">Phytophthora megasperma f. sp. glycines</name>
    <dbReference type="NCBI Taxonomy" id="1094619"/>
    <lineage>
        <taxon>Eukaryota</taxon>
        <taxon>Sar</taxon>
        <taxon>Stramenopiles</taxon>
        <taxon>Oomycota</taxon>
        <taxon>Peronosporomycetes</taxon>
        <taxon>Peronosporales</taxon>
        <taxon>Peronosporaceae</taxon>
        <taxon>Phytophthora</taxon>
    </lineage>
</organism>
<feature type="domain" description="Crinkler effector protein N-terminal" evidence="4">
    <location>
        <begin position="2"/>
        <end position="115"/>
    </location>
</feature>
<evidence type="ECO:0000256" key="3">
    <source>
        <dbReference type="ARBA" id="ARBA00022525"/>
    </source>
</evidence>
<keyword evidence="6" id="KW-1185">Reference proteome</keyword>
<accession>G4YXC9</accession>
<comment type="subcellular location">
    <subcellularLocation>
        <location evidence="1">Host cell</location>
    </subcellularLocation>
    <subcellularLocation>
        <location evidence="2">Secreted</location>
    </subcellularLocation>
</comment>
<dbReference type="GO" id="GO:0043657">
    <property type="term" value="C:host cell"/>
    <property type="evidence" value="ECO:0007669"/>
    <property type="project" value="UniProtKB-SubCell"/>
</dbReference>
<dbReference type="AlphaFoldDB" id="G4YXC9"/>
<dbReference type="InParanoid" id="G4YXC9"/>
<dbReference type="EMBL" id="JH159152">
    <property type="protein sequence ID" value="EGZ26163.1"/>
    <property type="molecule type" value="Genomic_DNA"/>
</dbReference>